<dbReference type="EMBL" id="BAAANB010000003">
    <property type="protein sequence ID" value="GAA2023839.1"/>
    <property type="molecule type" value="Genomic_DNA"/>
</dbReference>
<comment type="caution">
    <text evidence="2">The sequence shown here is derived from an EMBL/GenBank/DDBJ whole genome shotgun (WGS) entry which is preliminary data.</text>
</comment>
<evidence type="ECO:0000313" key="2">
    <source>
        <dbReference type="EMBL" id="GAA2023839.1"/>
    </source>
</evidence>
<feature type="region of interest" description="Disordered" evidence="1">
    <location>
        <begin position="87"/>
        <end position="107"/>
    </location>
</feature>
<keyword evidence="3" id="KW-1185">Reference proteome</keyword>
<name>A0ABP5FCR5_9MICO</name>
<proteinExistence type="predicted"/>
<dbReference type="Proteomes" id="UP001501285">
    <property type="component" value="Unassembled WGS sequence"/>
</dbReference>
<evidence type="ECO:0000313" key="3">
    <source>
        <dbReference type="Proteomes" id="UP001501285"/>
    </source>
</evidence>
<feature type="compositionally biased region" description="Gly residues" evidence="1">
    <location>
        <begin position="89"/>
        <end position="100"/>
    </location>
</feature>
<organism evidence="2 3">
    <name type="scientific">Terrabacter terrae</name>
    <dbReference type="NCBI Taxonomy" id="318434"/>
    <lineage>
        <taxon>Bacteria</taxon>
        <taxon>Bacillati</taxon>
        <taxon>Actinomycetota</taxon>
        <taxon>Actinomycetes</taxon>
        <taxon>Micrococcales</taxon>
        <taxon>Intrasporangiaceae</taxon>
        <taxon>Terrabacter</taxon>
    </lineage>
</organism>
<protein>
    <submittedName>
        <fullName evidence="2">Uncharacterized protein</fullName>
    </submittedName>
</protein>
<feature type="region of interest" description="Disordered" evidence="1">
    <location>
        <begin position="1"/>
        <end position="22"/>
    </location>
</feature>
<sequence length="107" mass="11363">MAPHAERRVDVHGARTLEGRGQQLEDPVAHHRDVSALCRSSVAHGASLALVFLDLRCLVLLVDRARWPRPVVRTCGLVPIRCLARDGGSRPGSGAAGGRLSGAAGLW</sequence>
<reference evidence="3" key="1">
    <citation type="journal article" date="2019" name="Int. J. Syst. Evol. Microbiol.">
        <title>The Global Catalogue of Microorganisms (GCM) 10K type strain sequencing project: providing services to taxonomists for standard genome sequencing and annotation.</title>
        <authorList>
            <consortium name="The Broad Institute Genomics Platform"/>
            <consortium name="The Broad Institute Genome Sequencing Center for Infectious Disease"/>
            <person name="Wu L."/>
            <person name="Ma J."/>
        </authorList>
    </citation>
    <scope>NUCLEOTIDE SEQUENCE [LARGE SCALE GENOMIC DNA]</scope>
    <source>
        <strain evidence="3">JCM 14283</strain>
    </source>
</reference>
<feature type="compositionally biased region" description="Basic and acidic residues" evidence="1">
    <location>
        <begin position="1"/>
        <end position="18"/>
    </location>
</feature>
<gene>
    <name evidence="2" type="ORF">GCM10009740_11510</name>
</gene>
<evidence type="ECO:0000256" key="1">
    <source>
        <dbReference type="SAM" id="MobiDB-lite"/>
    </source>
</evidence>
<accession>A0ABP5FCR5</accession>